<comment type="caution">
    <text evidence="3">The sequence shown here is derived from an EMBL/GenBank/DDBJ whole genome shotgun (WGS) entry which is preliminary data.</text>
</comment>
<evidence type="ECO:0000313" key="4">
    <source>
        <dbReference type="Proteomes" id="UP000246635"/>
    </source>
</evidence>
<gene>
    <name evidence="3" type="ORF">DFQ01_12933</name>
</gene>
<keyword evidence="2" id="KW-0472">Membrane</keyword>
<dbReference type="RefSeq" id="WP_245946869.1">
    <property type="nucleotide sequence ID" value="NZ_CP054612.1"/>
</dbReference>
<keyword evidence="2" id="KW-0812">Transmembrane</keyword>
<feature type="region of interest" description="Disordered" evidence="1">
    <location>
        <begin position="1"/>
        <end position="20"/>
    </location>
</feature>
<keyword evidence="4" id="KW-1185">Reference proteome</keyword>
<feature type="transmembrane region" description="Helical" evidence="2">
    <location>
        <begin position="69"/>
        <end position="93"/>
    </location>
</feature>
<sequence>MQTEQGAHFQPVPNHNYQPQGPKVAEVVSVKEWLVSSLIMLIPIVNIIMMFVWAFGGNANPNKANYFKAALLMALIVLVLYVVIIVVIVGAIASTSFS</sequence>
<name>A0A2V2YMY1_9BACL</name>
<organism evidence="3 4">
    <name type="scientific">Paenibacillus cellulosilyticus</name>
    <dbReference type="NCBI Taxonomy" id="375489"/>
    <lineage>
        <taxon>Bacteria</taxon>
        <taxon>Bacillati</taxon>
        <taxon>Bacillota</taxon>
        <taxon>Bacilli</taxon>
        <taxon>Bacillales</taxon>
        <taxon>Paenibacillaceae</taxon>
        <taxon>Paenibacillus</taxon>
    </lineage>
</organism>
<keyword evidence="2" id="KW-1133">Transmembrane helix</keyword>
<evidence type="ECO:0000256" key="2">
    <source>
        <dbReference type="SAM" id="Phobius"/>
    </source>
</evidence>
<reference evidence="3 4" key="1">
    <citation type="submission" date="2018-05" db="EMBL/GenBank/DDBJ databases">
        <title>Genomic Encyclopedia of Type Strains, Phase III (KMG-III): the genomes of soil and plant-associated and newly described type strains.</title>
        <authorList>
            <person name="Whitman W."/>
        </authorList>
    </citation>
    <scope>NUCLEOTIDE SEQUENCE [LARGE SCALE GENOMIC DNA]</scope>
    <source>
        <strain evidence="3 4">CECT 5696</strain>
    </source>
</reference>
<dbReference type="EMBL" id="QGTQ01000029">
    <property type="protein sequence ID" value="PWV95198.1"/>
    <property type="molecule type" value="Genomic_DNA"/>
</dbReference>
<protein>
    <submittedName>
        <fullName evidence="3">Uncharacterized protein</fullName>
    </submittedName>
</protein>
<proteinExistence type="predicted"/>
<feature type="transmembrane region" description="Helical" evidence="2">
    <location>
        <begin position="33"/>
        <end position="57"/>
    </location>
</feature>
<dbReference type="Proteomes" id="UP000246635">
    <property type="component" value="Unassembled WGS sequence"/>
</dbReference>
<evidence type="ECO:0000313" key="3">
    <source>
        <dbReference type="EMBL" id="PWV95198.1"/>
    </source>
</evidence>
<evidence type="ECO:0000256" key="1">
    <source>
        <dbReference type="SAM" id="MobiDB-lite"/>
    </source>
</evidence>
<accession>A0A2V2YMY1</accession>
<dbReference type="AlphaFoldDB" id="A0A2V2YMY1"/>